<dbReference type="GO" id="GO:0003677">
    <property type="term" value="F:DNA binding"/>
    <property type="evidence" value="ECO:0007669"/>
    <property type="project" value="UniProtKB-UniRule"/>
</dbReference>
<evidence type="ECO:0000256" key="4">
    <source>
        <dbReference type="ARBA" id="ARBA00023172"/>
    </source>
</evidence>
<dbReference type="InterPro" id="IPR010998">
    <property type="entry name" value="Integrase_recombinase_N"/>
</dbReference>
<evidence type="ECO:0000256" key="2">
    <source>
        <dbReference type="ARBA" id="ARBA00022908"/>
    </source>
</evidence>
<keyword evidence="2" id="KW-0229">DNA integration</keyword>
<evidence type="ECO:0000256" key="3">
    <source>
        <dbReference type="ARBA" id="ARBA00023125"/>
    </source>
</evidence>
<dbReference type="GO" id="GO:0006310">
    <property type="term" value="P:DNA recombination"/>
    <property type="evidence" value="ECO:0007669"/>
    <property type="project" value="UniProtKB-KW"/>
</dbReference>
<sequence>MVQKKEKKKSLPPGVRERNGRYTYRYSVEVIKDGKRDRKQKETESYPTALEAYNAGILIKADQLKGKLIDEKNITLGQWKERWLEDYVTERDPRPTTIRNRTTALNSFSKHVGEHTRVKDIDVNDYQKWLNKLKKEGRKKGTIKEYHTSVQLSLADAVRKKVIAESPAASAIVPAFKQTLEQIETGELDLPKYLEKKELKHLLSVVRFRGRPQEYEIFTILAYTGLRISELLALKVTDFYEKDRYISITKTLTVITSVKKYVLGPPKNKTSIRKVTIGETVIKAIKSQLAWRDQKIKDGVLQHDADFLFWSYDFPGYPASKTYLEDRFNELLKIAELPEALTPHSLRHTHVTLLAEAREELVVIQERLGHKNDDITKRVYLHVTQKQRELVPDRFEKVMRT</sequence>
<dbReference type="Pfam" id="PF14659">
    <property type="entry name" value="Phage_int_SAM_3"/>
    <property type="match status" value="1"/>
</dbReference>
<dbReference type="SUPFAM" id="SSF56349">
    <property type="entry name" value="DNA breaking-rejoining enzymes"/>
    <property type="match status" value="1"/>
</dbReference>
<feature type="domain" description="Tyr recombinase" evidence="7">
    <location>
        <begin position="189"/>
        <end position="393"/>
    </location>
</feature>
<dbReference type="Gene3D" id="1.10.443.10">
    <property type="entry name" value="Intergrase catalytic core"/>
    <property type="match status" value="1"/>
</dbReference>
<dbReference type="PANTHER" id="PTHR30349:SF64">
    <property type="entry name" value="PROPHAGE INTEGRASE INTD-RELATED"/>
    <property type="match status" value="1"/>
</dbReference>
<evidence type="ECO:0000313" key="10">
    <source>
        <dbReference type="Proteomes" id="UP000307943"/>
    </source>
</evidence>
<feature type="compositionally biased region" description="Basic residues" evidence="6">
    <location>
        <begin position="1"/>
        <end position="10"/>
    </location>
</feature>
<keyword evidence="4" id="KW-0233">DNA recombination</keyword>
<keyword evidence="3 5" id="KW-0238">DNA-binding</keyword>
<dbReference type="AlphaFoldDB" id="A0A5C4TGT7"/>
<dbReference type="Gene3D" id="1.10.150.130">
    <property type="match status" value="1"/>
</dbReference>
<evidence type="ECO:0000256" key="6">
    <source>
        <dbReference type="SAM" id="MobiDB-lite"/>
    </source>
</evidence>
<dbReference type="CDD" id="cd01189">
    <property type="entry name" value="INT_ICEBs1_C_like"/>
    <property type="match status" value="1"/>
</dbReference>
<feature type="domain" description="Core-binding (CB)" evidence="8">
    <location>
        <begin position="74"/>
        <end position="158"/>
    </location>
</feature>
<accession>A0A5C4TGT7</accession>
<keyword evidence="10" id="KW-1185">Reference proteome</keyword>
<dbReference type="InterPro" id="IPR002104">
    <property type="entry name" value="Integrase_catalytic"/>
</dbReference>
<dbReference type="OrthoDB" id="9803188at2"/>
<dbReference type="Proteomes" id="UP000307943">
    <property type="component" value="Unassembled WGS sequence"/>
</dbReference>
<gene>
    <name evidence="9" type="ORF">FE784_00530</name>
</gene>
<dbReference type="GO" id="GO:0015074">
    <property type="term" value="P:DNA integration"/>
    <property type="evidence" value="ECO:0007669"/>
    <property type="project" value="InterPro"/>
</dbReference>
<dbReference type="PANTHER" id="PTHR30349">
    <property type="entry name" value="PHAGE INTEGRASE-RELATED"/>
    <property type="match status" value="1"/>
</dbReference>
<evidence type="ECO:0000256" key="1">
    <source>
        <dbReference type="ARBA" id="ARBA00008857"/>
    </source>
</evidence>
<dbReference type="InterPro" id="IPR044068">
    <property type="entry name" value="CB"/>
</dbReference>
<dbReference type="InterPro" id="IPR013762">
    <property type="entry name" value="Integrase-like_cat_sf"/>
</dbReference>
<evidence type="ECO:0000259" key="8">
    <source>
        <dbReference type="PROSITE" id="PS51900"/>
    </source>
</evidence>
<evidence type="ECO:0000313" key="9">
    <source>
        <dbReference type="EMBL" id="TNJ68185.1"/>
    </source>
</evidence>
<proteinExistence type="inferred from homology"/>
<dbReference type="InterPro" id="IPR011010">
    <property type="entry name" value="DNA_brk_join_enz"/>
</dbReference>
<comment type="similarity">
    <text evidence="1">Belongs to the 'phage' integrase family.</text>
</comment>
<dbReference type="PROSITE" id="PS51900">
    <property type="entry name" value="CB"/>
    <property type="match status" value="1"/>
</dbReference>
<dbReference type="Pfam" id="PF00589">
    <property type="entry name" value="Phage_integrase"/>
    <property type="match status" value="1"/>
</dbReference>
<name>A0A5C4TGT7_9BACL</name>
<organism evidence="9 10">
    <name type="scientific">Paenibacillus hemerocallicola</name>
    <dbReference type="NCBI Taxonomy" id="1172614"/>
    <lineage>
        <taxon>Bacteria</taxon>
        <taxon>Bacillati</taxon>
        <taxon>Bacillota</taxon>
        <taxon>Bacilli</taxon>
        <taxon>Bacillales</taxon>
        <taxon>Paenibacillaceae</taxon>
        <taxon>Paenibacillus</taxon>
    </lineage>
</organism>
<evidence type="ECO:0000259" key="7">
    <source>
        <dbReference type="PROSITE" id="PS51898"/>
    </source>
</evidence>
<feature type="region of interest" description="Disordered" evidence="6">
    <location>
        <begin position="1"/>
        <end position="20"/>
    </location>
</feature>
<reference evidence="9 10" key="1">
    <citation type="submission" date="2019-05" db="EMBL/GenBank/DDBJ databases">
        <title>We sequenced the genome of Paenibacillus hemerocallicola KCTC 33185 for further insight into its adaptation and study the phylogeny of Paenibacillus.</title>
        <authorList>
            <person name="Narsing Rao M.P."/>
        </authorList>
    </citation>
    <scope>NUCLEOTIDE SEQUENCE [LARGE SCALE GENOMIC DNA]</scope>
    <source>
        <strain evidence="9 10">KCTC 33185</strain>
    </source>
</reference>
<protein>
    <submittedName>
        <fullName evidence="9">Site-specific integrase</fullName>
    </submittedName>
</protein>
<dbReference type="InterPro" id="IPR004107">
    <property type="entry name" value="Integrase_SAM-like_N"/>
</dbReference>
<dbReference type="EMBL" id="VDCQ01000001">
    <property type="protein sequence ID" value="TNJ68185.1"/>
    <property type="molecule type" value="Genomic_DNA"/>
</dbReference>
<comment type="caution">
    <text evidence="9">The sequence shown here is derived from an EMBL/GenBank/DDBJ whole genome shotgun (WGS) entry which is preliminary data.</text>
</comment>
<dbReference type="PROSITE" id="PS51898">
    <property type="entry name" value="TYR_RECOMBINASE"/>
    <property type="match status" value="1"/>
</dbReference>
<evidence type="ECO:0000256" key="5">
    <source>
        <dbReference type="PROSITE-ProRule" id="PRU01248"/>
    </source>
</evidence>
<dbReference type="RefSeq" id="WP_139600162.1">
    <property type="nucleotide sequence ID" value="NZ_VDCQ01000001.1"/>
</dbReference>
<dbReference type="InterPro" id="IPR050090">
    <property type="entry name" value="Tyrosine_recombinase_XerCD"/>
</dbReference>